<dbReference type="Proteomes" id="UP000245535">
    <property type="component" value="Unassembled WGS sequence"/>
</dbReference>
<accession>A0A315ZBE5</accession>
<keyword evidence="4" id="KW-1185">Reference proteome</keyword>
<feature type="signal peptide" evidence="1">
    <location>
        <begin position="1"/>
        <end position="22"/>
    </location>
</feature>
<gene>
    <name evidence="3" type="ORF">BC781_10220</name>
</gene>
<feature type="domain" description="SusE outer membrane protein" evidence="2">
    <location>
        <begin position="23"/>
        <end position="128"/>
    </location>
</feature>
<name>A0A315ZBE5_SEDFL</name>
<dbReference type="EMBL" id="QGDO01000002">
    <property type="protein sequence ID" value="PWJ42479.1"/>
    <property type="molecule type" value="Genomic_DNA"/>
</dbReference>
<comment type="caution">
    <text evidence="3">The sequence shown here is derived from an EMBL/GenBank/DDBJ whole genome shotgun (WGS) entry which is preliminary data.</text>
</comment>
<proteinExistence type="predicted"/>
<dbReference type="RefSeq" id="WP_109616627.1">
    <property type="nucleotide sequence ID" value="NZ_QGDO01000002.1"/>
</dbReference>
<dbReference type="OrthoDB" id="975117at2"/>
<sequence>MKTTFLKNILLLLGMVSLFACSDDDNITLKNGDITAPNFDIEFQSSYVLDKEEADDVWENVTWSPIKYSQDVPTGYHIQVSGTEDFATFGDVKTVLADTASNVLVKELNNAATEFVAAGTTGDIYLRIVGGLVDANGQIKADSSWMATDEVVKFVLTTYEDVPGFIFKVGSESDWDAGNDQAFQLYELERNIFIGNFHMENGEEFKFLSEAGNWDTQLNGASFNAMGPEFSGSDNITFSGESGNYQVVVDRNAGTLMLGDEVHAMYKVGSQNGWNDLGSPEYFEIPLFHLYGTVYKGAVDMVADEEFKFIETPGSWNGEISGGALPNKSSDFEGDGNIKFIGTEGSYEMILDIDKGELSVQ</sequence>
<dbReference type="AlphaFoldDB" id="A0A315ZBE5"/>
<dbReference type="PROSITE" id="PS51257">
    <property type="entry name" value="PROKAR_LIPOPROTEIN"/>
    <property type="match status" value="1"/>
</dbReference>
<evidence type="ECO:0000313" key="3">
    <source>
        <dbReference type="EMBL" id="PWJ42479.1"/>
    </source>
</evidence>
<evidence type="ECO:0000259" key="2">
    <source>
        <dbReference type="Pfam" id="PF14292"/>
    </source>
</evidence>
<dbReference type="Gene3D" id="2.60.40.3620">
    <property type="match status" value="2"/>
</dbReference>
<reference evidence="3 4" key="1">
    <citation type="submission" date="2018-03" db="EMBL/GenBank/DDBJ databases">
        <title>Genomic Encyclopedia of Archaeal and Bacterial Type Strains, Phase II (KMG-II): from individual species to whole genera.</title>
        <authorList>
            <person name="Goeker M."/>
        </authorList>
    </citation>
    <scope>NUCLEOTIDE SEQUENCE [LARGE SCALE GENOMIC DNA]</scope>
    <source>
        <strain evidence="3 4">DSM 28229</strain>
    </source>
</reference>
<protein>
    <submittedName>
        <fullName evidence="3">SusE-like outer membrane protein</fullName>
    </submittedName>
</protein>
<organism evidence="3 4">
    <name type="scientific">Sediminitomix flava</name>
    <dbReference type="NCBI Taxonomy" id="379075"/>
    <lineage>
        <taxon>Bacteria</taxon>
        <taxon>Pseudomonadati</taxon>
        <taxon>Bacteroidota</taxon>
        <taxon>Cytophagia</taxon>
        <taxon>Cytophagales</taxon>
        <taxon>Flammeovirgaceae</taxon>
        <taxon>Sediminitomix</taxon>
    </lineage>
</organism>
<evidence type="ECO:0000313" key="4">
    <source>
        <dbReference type="Proteomes" id="UP000245535"/>
    </source>
</evidence>
<dbReference type="InterPro" id="IPR025970">
    <property type="entry name" value="SusE"/>
</dbReference>
<evidence type="ECO:0000256" key="1">
    <source>
        <dbReference type="SAM" id="SignalP"/>
    </source>
</evidence>
<keyword evidence="1" id="KW-0732">Signal</keyword>
<feature type="chain" id="PRO_5016359225" evidence="1">
    <location>
        <begin position="23"/>
        <end position="361"/>
    </location>
</feature>
<dbReference type="Pfam" id="PF14292">
    <property type="entry name" value="SusE"/>
    <property type="match status" value="1"/>
</dbReference>